<dbReference type="Proteomes" id="UP000013827">
    <property type="component" value="Unassembled WGS sequence"/>
</dbReference>
<dbReference type="HOGENOM" id="CLU_458891_0_0_1"/>
<evidence type="ECO:0000259" key="1">
    <source>
        <dbReference type="Pfam" id="PF00176"/>
    </source>
</evidence>
<dbReference type="RefSeq" id="XP_005781931.1">
    <property type="nucleotide sequence ID" value="XM_005781874.1"/>
</dbReference>
<dbReference type="KEGG" id="ehx:EMIHUDRAFT_113729"/>
<keyword evidence="3" id="KW-1185">Reference proteome</keyword>
<dbReference type="GO" id="GO:0005524">
    <property type="term" value="F:ATP binding"/>
    <property type="evidence" value="ECO:0007669"/>
    <property type="project" value="InterPro"/>
</dbReference>
<dbReference type="PANTHER" id="PTHR34801">
    <property type="entry name" value="EXPRESSED PROTEIN"/>
    <property type="match status" value="1"/>
</dbReference>
<dbReference type="GeneID" id="17274775"/>
<dbReference type="PROSITE" id="PS51318">
    <property type="entry name" value="TAT"/>
    <property type="match status" value="1"/>
</dbReference>
<dbReference type="PaxDb" id="2903-EOD29502"/>
<dbReference type="Gene3D" id="3.40.50.10810">
    <property type="entry name" value="Tandem AAA-ATPase domain"/>
    <property type="match status" value="1"/>
</dbReference>
<dbReference type="PANTHER" id="PTHR34801:SF6">
    <property type="entry name" value="SLL1620 PROTEIN"/>
    <property type="match status" value="1"/>
</dbReference>
<dbReference type="Pfam" id="PF07386">
    <property type="entry name" value="DUF1499"/>
    <property type="match status" value="1"/>
</dbReference>
<dbReference type="EnsemblProtists" id="EOD29502">
    <property type="protein sequence ID" value="EOD29502"/>
    <property type="gene ID" value="EMIHUDRAFT_113729"/>
</dbReference>
<proteinExistence type="predicted"/>
<reference evidence="3" key="1">
    <citation type="journal article" date="2013" name="Nature">
        <title>Pan genome of the phytoplankton Emiliania underpins its global distribution.</title>
        <authorList>
            <person name="Read B.A."/>
            <person name="Kegel J."/>
            <person name="Klute M.J."/>
            <person name="Kuo A."/>
            <person name="Lefebvre S.C."/>
            <person name="Maumus F."/>
            <person name="Mayer C."/>
            <person name="Miller J."/>
            <person name="Monier A."/>
            <person name="Salamov A."/>
            <person name="Young J."/>
            <person name="Aguilar M."/>
            <person name="Claverie J.M."/>
            <person name="Frickenhaus S."/>
            <person name="Gonzalez K."/>
            <person name="Herman E.K."/>
            <person name="Lin Y.C."/>
            <person name="Napier J."/>
            <person name="Ogata H."/>
            <person name="Sarno A.F."/>
            <person name="Shmutz J."/>
            <person name="Schroeder D."/>
            <person name="de Vargas C."/>
            <person name="Verret F."/>
            <person name="von Dassow P."/>
            <person name="Valentin K."/>
            <person name="Van de Peer Y."/>
            <person name="Wheeler G."/>
            <person name="Dacks J.B."/>
            <person name="Delwiche C.F."/>
            <person name="Dyhrman S.T."/>
            <person name="Glockner G."/>
            <person name="John U."/>
            <person name="Richards T."/>
            <person name="Worden A.Z."/>
            <person name="Zhang X."/>
            <person name="Grigoriev I.V."/>
            <person name="Allen A.E."/>
            <person name="Bidle K."/>
            <person name="Borodovsky M."/>
            <person name="Bowler C."/>
            <person name="Brownlee C."/>
            <person name="Cock J.M."/>
            <person name="Elias M."/>
            <person name="Gladyshev V.N."/>
            <person name="Groth M."/>
            <person name="Guda C."/>
            <person name="Hadaegh A."/>
            <person name="Iglesias-Rodriguez M.D."/>
            <person name="Jenkins J."/>
            <person name="Jones B.M."/>
            <person name="Lawson T."/>
            <person name="Leese F."/>
            <person name="Lindquist E."/>
            <person name="Lobanov A."/>
            <person name="Lomsadze A."/>
            <person name="Malik S.B."/>
            <person name="Marsh M.E."/>
            <person name="Mackinder L."/>
            <person name="Mock T."/>
            <person name="Mueller-Roeber B."/>
            <person name="Pagarete A."/>
            <person name="Parker M."/>
            <person name="Probert I."/>
            <person name="Quesneville H."/>
            <person name="Raines C."/>
            <person name="Rensing S.A."/>
            <person name="Riano-Pachon D.M."/>
            <person name="Richier S."/>
            <person name="Rokitta S."/>
            <person name="Shiraiwa Y."/>
            <person name="Soanes D.M."/>
            <person name="van der Giezen M."/>
            <person name="Wahlund T.M."/>
            <person name="Williams B."/>
            <person name="Wilson W."/>
            <person name="Wolfe G."/>
            <person name="Wurch L.L."/>
        </authorList>
    </citation>
    <scope>NUCLEOTIDE SEQUENCE</scope>
</reference>
<evidence type="ECO:0000313" key="3">
    <source>
        <dbReference type="Proteomes" id="UP000013827"/>
    </source>
</evidence>
<dbReference type="AlphaFoldDB" id="A0A0D3K167"/>
<dbReference type="InterPro" id="IPR006311">
    <property type="entry name" value="TAT_signal"/>
</dbReference>
<dbReference type="InterPro" id="IPR000330">
    <property type="entry name" value="SNF2_N"/>
</dbReference>
<dbReference type="Pfam" id="PF00176">
    <property type="entry name" value="SNF2-rel_dom"/>
    <property type="match status" value="1"/>
</dbReference>
<reference evidence="2" key="2">
    <citation type="submission" date="2024-10" db="UniProtKB">
        <authorList>
            <consortium name="EnsemblProtists"/>
        </authorList>
    </citation>
    <scope>IDENTIFICATION</scope>
</reference>
<sequence length="595" mass="63626">MRLDHARRAVVRNLLSAAALTVAPSLPASADAPPTYSLKGLAGALTGADAPRPADQLGVIGRGQNRDKSGRLNSCPADKKGCISSFSQFDEESYVPPWTYQPGFSTQATSPNDARRAALRAEVGAAAVEAGETKPAPKSREVAERELRAAIEAAAGRIVETGDRYLYAEFEAGGGAVDDVEFLFSLDTPIVGYRSAPRRGADDKRQRNRIKELRKALKEDGPAAASAAALSAGEEVLEDDDLLRIILSALAPVGDPSSATADALRTAAALSKRWSALVKPITRRYLLSRAEARVLALPTYGVPPGSFAKVMEFASFLNGRRRGRSCGLPEHIARSAFPESLSVPPAFAPGVSDATALGATQLITSFECGGIPALVEGDGGAEKVIACLTHFATKQMVDYLVICPSGRMQLWVSALQQLAPSIRVLVNQGTPTQRKNALLSQPRDYDLLLTPYSLAIKDTLHLCKLRWKVVVWDDGLSELRRGFREGSQTWALHQGVNKRAAGGATVDYNILLSPARVTNADDLLWLVHNHLGAAYAACKVGLDAHAIAMRVIVQKLRLLEIAPASLCTEVAREAWLASLQHILDQVSRPTVAASV</sequence>
<accession>A0A0D3K167</accession>
<dbReference type="eggNOG" id="KOG0386">
    <property type="taxonomic scope" value="Eukaryota"/>
</dbReference>
<protein>
    <recommendedName>
        <fullName evidence="1">SNF2 N-terminal domain-containing protein</fullName>
    </recommendedName>
</protein>
<evidence type="ECO:0000313" key="2">
    <source>
        <dbReference type="EnsemblProtists" id="EOD29502"/>
    </source>
</evidence>
<dbReference type="InterPro" id="IPR038718">
    <property type="entry name" value="SNF2-like_sf"/>
</dbReference>
<feature type="domain" description="SNF2 N-terminal" evidence="1">
    <location>
        <begin position="385"/>
        <end position="475"/>
    </location>
</feature>
<name>A0A0D3K167_EMIH1</name>
<organism evidence="2 3">
    <name type="scientific">Emiliania huxleyi (strain CCMP1516)</name>
    <dbReference type="NCBI Taxonomy" id="280463"/>
    <lineage>
        <taxon>Eukaryota</taxon>
        <taxon>Haptista</taxon>
        <taxon>Haptophyta</taxon>
        <taxon>Prymnesiophyceae</taxon>
        <taxon>Isochrysidales</taxon>
        <taxon>Noelaerhabdaceae</taxon>
        <taxon>Emiliania</taxon>
    </lineage>
</organism>
<dbReference type="InterPro" id="IPR010865">
    <property type="entry name" value="DUF1499"/>
</dbReference>